<dbReference type="EMBL" id="RXFT01000001">
    <property type="protein sequence ID" value="RUR66288.1"/>
    <property type="molecule type" value="Genomic_DNA"/>
</dbReference>
<dbReference type="Gene3D" id="1.50.10.100">
    <property type="entry name" value="Chondroitin AC/alginate lyase"/>
    <property type="match status" value="1"/>
</dbReference>
<dbReference type="RefSeq" id="WP_126019800.1">
    <property type="nucleotide sequence ID" value="NZ_RXFT01000001.1"/>
</dbReference>
<dbReference type="Pfam" id="PF13385">
    <property type="entry name" value="Laminin_G_3"/>
    <property type="match status" value="1"/>
</dbReference>
<gene>
    <name evidence="6" type="ORF">EJP67_04365</name>
</gene>
<dbReference type="Gene3D" id="2.60.40.10">
    <property type="entry name" value="Immunoglobulins"/>
    <property type="match status" value="1"/>
</dbReference>
<feature type="domain" description="LamG-like jellyroll fold" evidence="5">
    <location>
        <begin position="594"/>
        <end position="730"/>
    </location>
</feature>
<dbReference type="Pfam" id="PF05426">
    <property type="entry name" value="Alginate_lyase"/>
    <property type="match status" value="1"/>
</dbReference>
<reference evidence="6 7" key="1">
    <citation type="submission" date="2018-12" db="EMBL/GenBank/DDBJ databases">
        <title>The genome sequences of Variovorax guangxiensis DSM 27352.</title>
        <authorList>
            <person name="Gao J."/>
            <person name="Sun J."/>
        </authorList>
    </citation>
    <scope>NUCLEOTIDE SEQUENCE [LARGE SCALE GENOMIC DNA]</scope>
    <source>
        <strain evidence="6 7">DSM 27352</strain>
    </source>
</reference>
<evidence type="ECO:0000256" key="4">
    <source>
        <dbReference type="SAM" id="MobiDB-lite"/>
    </source>
</evidence>
<dbReference type="SUPFAM" id="SSF48230">
    <property type="entry name" value="Chondroitin AC/alginate lyase"/>
    <property type="match status" value="1"/>
</dbReference>
<dbReference type="AlphaFoldDB" id="A0A3S0ZCB8"/>
<dbReference type="Proteomes" id="UP000281118">
    <property type="component" value="Unassembled WGS sequence"/>
</dbReference>
<keyword evidence="2" id="KW-1015">Disulfide bond</keyword>
<feature type="region of interest" description="Disordered" evidence="4">
    <location>
        <begin position="54"/>
        <end position="82"/>
    </location>
</feature>
<dbReference type="GO" id="GO:0016829">
    <property type="term" value="F:lyase activity"/>
    <property type="evidence" value="ECO:0007669"/>
    <property type="project" value="UniProtKB-KW"/>
</dbReference>
<evidence type="ECO:0000313" key="6">
    <source>
        <dbReference type="EMBL" id="RUR66288.1"/>
    </source>
</evidence>
<sequence>MTHPTNDDKDAGLLDRRTFFIGTASAIALGTTACGGGSGGSSFSPIGGAAAQQTSAAVAGVDSPTTPDSPALEPTTPEPTVHKIVHPGLLVTEDDLQRIRDKLAAKAEPWVGGLNMMLRANTTGLDAKPRPLALVTRGVDGENYGQMVGDMVRALHYALRWKISNDESYAKKAVEFLNAWSSTLTELGGNSNVYLASGLYGNQWANAAELMRTYSGWAKEDVARFQTMLMNVFYPKAHDFLVNHNGTETRKVTHYWANWDLANICAVYAIGVFCDRPDLVAEASNYYKSGRGNGTSAGSVYFVHPGYLGQWQESHRDQGHSTLGISLAGMLCQMAWNQGEDLFGYWNNRLLAGAEYVAKTNLADANGNALFTMPFAPYNGVFGPATAAAGTNSLRPNWDLIYSHYVSRKGLSAPWTKAMLDKIRPERVDGGDQPGIGTLLYARDPVPAAKPSGLSAFLNNAKVQLSWWGTAGASQYLVQRAASPNGPFTTLAPVTDPRTYTDDADEGTWYYRIDAVTDAGEITGADTLRVAVPGELWLHLPLNGNANDASGRGLNAQLKGGTSWGEGRNGGSAVQLDGRSGHVQLPDGAVSALGDFTAAVWVYWDASVVNTRIFDFGSNDVAYISLIPRDGNGKLRFSGSRNQFWNEESVTTDVLPTQRWVHVAVTLSGTVGMLYVDGTQVATADGIWINPFQLGRTTQTWLGRSQYGGDPYFKGRMQDFRIYSGAQDAAFIANLAR</sequence>
<evidence type="ECO:0000259" key="5">
    <source>
        <dbReference type="SMART" id="SM00560"/>
    </source>
</evidence>
<dbReference type="PROSITE" id="PS51318">
    <property type="entry name" value="TAT"/>
    <property type="match status" value="1"/>
</dbReference>
<name>A0A3S0ZCB8_9BURK</name>
<dbReference type="SUPFAM" id="SSF49899">
    <property type="entry name" value="Concanavalin A-like lectins/glucanases"/>
    <property type="match status" value="1"/>
</dbReference>
<keyword evidence="3" id="KW-0456">Lyase</keyword>
<keyword evidence="1" id="KW-0732">Signal</keyword>
<evidence type="ECO:0000256" key="1">
    <source>
        <dbReference type="ARBA" id="ARBA00022729"/>
    </source>
</evidence>
<comment type="caution">
    <text evidence="6">The sequence shown here is derived from an EMBL/GenBank/DDBJ whole genome shotgun (WGS) entry which is preliminary data.</text>
</comment>
<protein>
    <recommendedName>
        <fullName evidence="5">LamG-like jellyroll fold domain-containing protein</fullName>
    </recommendedName>
</protein>
<evidence type="ECO:0000256" key="3">
    <source>
        <dbReference type="ARBA" id="ARBA00023239"/>
    </source>
</evidence>
<dbReference type="InterPro" id="IPR013783">
    <property type="entry name" value="Ig-like_fold"/>
</dbReference>
<dbReference type="InterPro" id="IPR008929">
    <property type="entry name" value="Chondroitin_lyas"/>
</dbReference>
<dbReference type="Gene3D" id="2.60.120.200">
    <property type="match status" value="1"/>
</dbReference>
<dbReference type="OrthoDB" id="222550at2"/>
<dbReference type="InterPro" id="IPR006558">
    <property type="entry name" value="LamG-like"/>
</dbReference>
<evidence type="ECO:0000313" key="7">
    <source>
        <dbReference type="Proteomes" id="UP000281118"/>
    </source>
</evidence>
<organism evidence="6 7">
    <name type="scientific">Variovorax guangxiensis</name>
    <dbReference type="NCBI Taxonomy" id="1775474"/>
    <lineage>
        <taxon>Bacteria</taxon>
        <taxon>Pseudomonadati</taxon>
        <taxon>Pseudomonadota</taxon>
        <taxon>Betaproteobacteria</taxon>
        <taxon>Burkholderiales</taxon>
        <taxon>Comamonadaceae</taxon>
        <taxon>Variovorax</taxon>
    </lineage>
</organism>
<dbReference type="InterPro" id="IPR006311">
    <property type="entry name" value="TAT_signal"/>
</dbReference>
<dbReference type="InterPro" id="IPR013320">
    <property type="entry name" value="ConA-like_dom_sf"/>
</dbReference>
<proteinExistence type="predicted"/>
<dbReference type="GO" id="GO:0042597">
    <property type="term" value="C:periplasmic space"/>
    <property type="evidence" value="ECO:0007669"/>
    <property type="project" value="InterPro"/>
</dbReference>
<dbReference type="InterPro" id="IPR008397">
    <property type="entry name" value="Alginate_lyase_dom"/>
</dbReference>
<dbReference type="SMART" id="SM00560">
    <property type="entry name" value="LamGL"/>
    <property type="match status" value="1"/>
</dbReference>
<accession>A0A3S0ZCB8</accession>
<evidence type="ECO:0000256" key="2">
    <source>
        <dbReference type="ARBA" id="ARBA00023157"/>
    </source>
</evidence>